<evidence type="ECO:0000313" key="1">
    <source>
        <dbReference type="EMBL" id="KAI9194695.1"/>
    </source>
</evidence>
<dbReference type="EMBL" id="JAJSOW010000003">
    <property type="protein sequence ID" value="KAI9194695.1"/>
    <property type="molecule type" value="Genomic_DNA"/>
</dbReference>
<comment type="caution">
    <text evidence="1">The sequence shown here is derived from an EMBL/GenBank/DDBJ whole genome shotgun (WGS) entry which is preliminary data.</text>
</comment>
<sequence length="340" mass="38210">MQSLALSPSDPSPGFSFPNIGTSQDITGFLDAFDGLLSALEEAVCERQHRQGAGLGQATLLIPDSEFSTTESVLFEGLQRDEVHRSWYECEVCPTMDERVVRENEGVRHILEELSTPSQPNSQLKTNAEKGAFSRIPGYSGKNYKEGVHQCAISYFGSLRRSLAREVFKDLLRAFSLCYPAGDRFSYFIWDMDNRCGFAFFYFFCSISSSYSLPLQYYPAKVPSPLLASAGLLVKTPARPSIRTPGSQSIRSMLARLPKPGALQNNPKRRPERLLLLLLWALLPILLQQYCLLGSSLELQRRKLLMFLILPLMFLRDRGPEMLPTTRWYPGSKHPALEGA</sequence>
<organism evidence="1 2">
    <name type="scientific">Acer negundo</name>
    <name type="common">Box elder</name>
    <dbReference type="NCBI Taxonomy" id="4023"/>
    <lineage>
        <taxon>Eukaryota</taxon>
        <taxon>Viridiplantae</taxon>
        <taxon>Streptophyta</taxon>
        <taxon>Embryophyta</taxon>
        <taxon>Tracheophyta</taxon>
        <taxon>Spermatophyta</taxon>
        <taxon>Magnoliopsida</taxon>
        <taxon>eudicotyledons</taxon>
        <taxon>Gunneridae</taxon>
        <taxon>Pentapetalae</taxon>
        <taxon>rosids</taxon>
        <taxon>malvids</taxon>
        <taxon>Sapindales</taxon>
        <taxon>Sapindaceae</taxon>
        <taxon>Hippocastanoideae</taxon>
        <taxon>Acereae</taxon>
        <taxon>Acer</taxon>
    </lineage>
</organism>
<reference evidence="1" key="2">
    <citation type="submission" date="2023-02" db="EMBL/GenBank/DDBJ databases">
        <authorList>
            <person name="Swenson N.G."/>
            <person name="Wegrzyn J.L."/>
            <person name="Mcevoy S.L."/>
        </authorList>
    </citation>
    <scope>NUCLEOTIDE SEQUENCE</scope>
    <source>
        <strain evidence="1">91603</strain>
        <tissue evidence="1">Leaf</tissue>
    </source>
</reference>
<dbReference type="AlphaFoldDB" id="A0AAD5NZS2"/>
<gene>
    <name evidence="1" type="ORF">LWI28_008281</name>
</gene>
<accession>A0AAD5NZS2</accession>
<name>A0AAD5NZS2_ACENE</name>
<proteinExistence type="predicted"/>
<keyword evidence="2" id="KW-1185">Reference proteome</keyword>
<reference evidence="1" key="1">
    <citation type="journal article" date="2022" name="Plant J.">
        <title>Strategies of tolerance reflected in two North American maple genomes.</title>
        <authorList>
            <person name="McEvoy S.L."/>
            <person name="Sezen U.U."/>
            <person name="Trouern-Trend A."/>
            <person name="McMahon S.M."/>
            <person name="Schaberg P.G."/>
            <person name="Yang J."/>
            <person name="Wegrzyn J.L."/>
            <person name="Swenson N.G."/>
        </authorList>
    </citation>
    <scope>NUCLEOTIDE SEQUENCE</scope>
    <source>
        <strain evidence="1">91603</strain>
    </source>
</reference>
<dbReference type="Proteomes" id="UP001064489">
    <property type="component" value="Chromosome 1"/>
</dbReference>
<evidence type="ECO:0000313" key="2">
    <source>
        <dbReference type="Proteomes" id="UP001064489"/>
    </source>
</evidence>
<protein>
    <submittedName>
        <fullName evidence="1">Uncharacterized protein</fullName>
    </submittedName>
</protein>